<dbReference type="Gene3D" id="2.30.38.10">
    <property type="entry name" value="Luciferase, Domain 3"/>
    <property type="match status" value="2"/>
</dbReference>
<dbReference type="Pfam" id="PF00668">
    <property type="entry name" value="Condensation"/>
    <property type="match status" value="2"/>
</dbReference>
<protein>
    <submittedName>
        <fullName evidence="6">Amino acid adenylation domain-containing protein</fullName>
    </submittedName>
</protein>
<feature type="compositionally biased region" description="Basic and acidic residues" evidence="4">
    <location>
        <begin position="34"/>
        <end position="43"/>
    </location>
</feature>
<dbReference type="InterPro" id="IPR045851">
    <property type="entry name" value="AMP-bd_C_sf"/>
</dbReference>
<dbReference type="EMBL" id="WHZZ01000001">
    <property type="protein sequence ID" value="MQL46709.1"/>
    <property type="molecule type" value="Genomic_DNA"/>
</dbReference>
<dbReference type="FunFam" id="3.30.300.30:FF:000015">
    <property type="entry name" value="Nonribosomal peptide synthase SidD"/>
    <property type="match status" value="1"/>
</dbReference>
<dbReference type="CDD" id="cd19531">
    <property type="entry name" value="LCL_NRPS-like"/>
    <property type="match status" value="2"/>
</dbReference>
<dbReference type="NCBIfam" id="NF003417">
    <property type="entry name" value="PRK04813.1"/>
    <property type="match status" value="2"/>
</dbReference>
<dbReference type="GO" id="GO:0043041">
    <property type="term" value="P:amino acid activation for nonribosomal peptide biosynthetic process"/>
    <property type="evidence" value="ECO:0007669"/>
    <property type="project" value="TreeGrafter"/>
</dbReference>
<feature type="domain" description="Carrier" evidence="5">
    <location>
        <begin position="2100"/>
        <end position="2177"/>
    </location>
</feature>
<dbReference type="Gene3D" id="3.30.559.10">
    <property type="entry name" value="Chloramphenicol acetyltransferase-like domain"/>
    <property type="match status" value="2"/>
</dbReference>
<dbReference type="Pfam" id="PF00501">
    <property type="entry name" value="AMP-binding"/>
    <property type="match status" value="2"/>
</dbReference>
<name>A0A7C9KSY0_9GAMM</name>
<dbReference type="FunFam" id="3.40.50.980:FF:000002">
    <property type="entry name" value="Enterobactin synthetase component F"/>
    <property type="match status" value="1"/>
</dbReference>
<dbReference type="InterPro" id="IPR020806">
    <property type="entry name" value="PKS_PP-bd"/>
</dbReference>
<evidence type="ECO:0000256" key="3">
    <source>
        <dbReference type="ARBA" id="ARBA00022553"/>
    </source>
</evidence>
<sequence length="2199" mass="248418">MKNPFKRMASFSAEKKIEIARKVKQLSSASNTEQSKKERHADEKEDGESFIEWLKLHQENNNGNQKEEALSPVTSSQLRLWYLSQISDTHSIAYNIPVALRITGSLDVAKLKQSFVKLVERHACLRTCFPVFDGIPSQCVLEQLQPVFIQSVKTHEEVTDYIHKRVKIPFDLENGALLRVELMNLSNTEHLLLVCFHHIIADGWSVSILVRDLVALFTDEQTLAQTPLNVSYQDYSRWQNSSGYTMLTAKNKQYWIDRLTPVPERLSLCFERSMLTKNRSYHGDSIDFKIGVEDVAKLNHFAAQNEVTLYMVVLAAFKLLLFQYSGQTDIAVGSPVANRVSSELENIVGLFSNTVVVRSNIERGARVRDFLAELKRRVLSDYSHQNFPFEEVVEQLNPARSAMFNPIFQYMFVMQNSPRETLHTPDLSWKLVQCETNVSKFDMSLMLTETSDGLQGAVEFSTELFEAQHIRRFVEGYKQLLGNIVDMADKKILSLPTLLRKEQVELATWNDTHREWGAGGTVLDLFEQQVRLRPDAVALRFADQSTSYRQLDERANKIAHYLLAQGVKPDQRVAVYLDRSPDMVAGILGITKAGAAYVPLDISYPVERLAFMLEDSNATCLLSHSQLRRLDLAAARTLYLDLWGGENVVAHTPQRDYGPQNLAYVIYTSGSTGKPKGVMVNHHSLFNRICWMQKEFDIGPAERIIQKTPLSFDVSVWEVFLPLVTGATMVLLERDKHKDPSYLYEVIQKESVSVCHFVPAMLKSFLQSRKHFSLDSLNTVICSGEELTVQLQNDFYTLLDAQLINLYGPTECTIDVSYWYCDPLHNDNVVPIGRPIANSQIYILNQELNALPPGYVGELYLGGEGLARGYLNRPKLTAEKFVVNPFETGTRLYRTGDKAKFLPDGNVVFIGRLDEQVKVRGLRIELGEIEHHLCQYPALVQAVTIIRDDVYASGEANQHIVSYIVPQADSQPKRDALEWKHILSIHLSQFLPSFMLPDFFVVLDEIPLSPSGKVAKTKLPKPQADSLANSVSVASTGDEVVVAKMWSDLLGLAYDKINIEVSFFDLGGHSLLLGKLTSKMNTIFNISVSISDLFNHSTIKQQVAFIRSLNKVAPVELRKILDSAKGALSMAQKQMLALHNLFPESPLYNIPFVAKIQGRLNKQALRESLTYLINRHEVLRTVYHEDGQGDMRSSVLQDYLLPFLFYDLSSEDDAHARVDELVSKELNAVFDLTSAPIVRAVLIKRSVNDHVFALTVHHIGCDGWSLGILAEELSLCYSKIVKGQTATLTELPFQFADYAVWESEWAASDAYAKSLDLWKNRLSGAPQIHNLPLDFAKKDIITYTGNCFTRKLPTELYDAVKTLAKQKQISVFILIHAAFACLLHRYSGDSDIVVGTPMPNRKSSDVHGIIGCFVNTLPVRIEFAESDTFAQLLEQSKQRLLEAYDNQYVPFVTIVDELISDRLLNTNPLFQIIVASDNYQKGKLSIEGATTSLISNHNYTAKNDLSLTLNEHDNEASLTWEYSSELFETISVERMAERFETLLLHCIRNPAIQVADIQIHDGLRIEDYENLQEFSAGDCPTVIHQFERIVKQQPENIALVGEKEVYTYRELDQKANQLAGYLQSIGVGTEDIVGIHLERSPALVLAVMAVWKAGAAFMPIDIICPEDRVRYMIDNSDVSTIITDRHTHQLDYNREVARVDVTHSPTYSNFPADGSGLYSGIEQQHLACVMYTSGSTGRPKGVMIEHRQLRTMQASDLDLFDIDQSDRVLQFSNISFDIFLEELIVAMGGGTRLILRDDDVLDAAGQFWAFIKRHRITVVLLPTYFWHLLCKNIDRVHFDEQTSLRLVIIGGETASSSMWCLWHAKMGNLVRVINSYGPTETTCFSTYFDLTDLVDERGFIPIGKPRADTSCYILDKNDNLCPPGITGELVIGGCGVTRGYINSEDNLHRFVRSPFPGQKHTILYKTGDMARMMGDGNIEFIGRCDHQIKVKGYRVDLSEVESLMLTIPQVDAAVSVVSRNAQGDNVIVAYYVFIANFQGDSLDAGELSRLIRSKLEKNLPYFMQPEFYVAVPHIPLTPSGKVDRTKLLKPSESDEISKEPFISETEKIIAKAWASLIDLDYAHLERNSNFFHIGGTSLKAVRAVRLINEAFNLELNVKYIFQYSKLKWLAEVIDLLRQHNEMRGTESQDDEADLEEMEI</sequence>
<comment type="cofactor">
    <cofactor evidence="1">
        <name>pantetheine 4'-phosphate</name>
        <dbReference type="ChEBI" id="CHEBI:47942"/>
    </cofactor>
</comment>
<evidence type="ECO:0000256" key="2">
    <source>
        <dbReference type="ARBA" id="ARBA00022450"/>
    </source>
</evidence>
<dbReference type="NCBIfam" id="TIGR01733">
    <property type="entry name" value="AA-adenyl-dom"/>
    <property type="match status" value="2"/>
</dbReference>
<dbReference type="SUPFAM" id="SSF47336">
    <property type="entry name" value="ACP-like"/>
    <property type="match status" value="2"/>
</dbReference>
<dbReference type="InterPro" id="IPR023213">
    <property type="entry name" value="CAT-like_dom_sf"/>
</dbReference>
<dbReference type="InterPro" id="IPR001242">
    <property type="entry name" value="Condensation_dom"/>
</dbReference>
<dbReference type="Gene3D" id="1.10.1200.10">
    <property type="entry name" value="ACP-like"/>
    <property type="match status" value="2"/>
</dbReference>
<keyword evidence="2" id="KW-0596">Phosphopantetheine</keyword>
<feature type="domain" description="Carrier" evidence="5">
    <location>
        <begin position="1033"/>
        <end position="1110"/>
    </location>
</feature>
<dbReference type="PROSITE" id="PS00455">
    <property type="entry name" value="AMP_BINDING"/>
    <property type="match status" value="2"/>
</dbReference>
<proteinExistence type="predicted"/>
<evidence type="ECO:0000313" key="6">
    <source>
        <dbReference type="EMBL" id="MQL46709.1"/>
    </source>
</evidence>
<dbReference type="Gene3D" id="3.40.50.980">
    <property type="match status" value="4"/>
</dbReference>
<dbReference type="FunFam" id="2.30.38.10:FF:000001">
    <property type="entry name" value="Non-ribosomal peptide synthetase PvdI"/>
    <property type="match status" value="1"/>
</dbReference>
<accession>A0A7C9KSY0</accession>
<reference evidence="6 7" key="1">
    <citation type="journal article" date="2019" name="Nature">
        <title>A new antibiotic selectively kills Gram-negative pathogens.</title>
        <authorList>
            <person name="Imai Y."/>
            <person name="Meyer K.J."/>
            <person name="Iinishi A."/>
            <person name="Favre-Godal Q."/>
            <person name="Green R."/>
            <person name="Manuse S."/>
            <person name="Caboni M."/>
            <person name="Mori M."/>
            <person name="Niles S."/>
            <person name="Ghiglieri M."/>
            <person name="Honrao C."/>
            <person name="Ma X."/>
            <person name="Guo J.J."/>
            <person name="Makriyannis A."/>
            <person name="Linares-Otoya L."/>
            <person name="Boehringer N."/>
            <person name="Wuisan Z.G."/>
            <person name="Kaur H."/>
            <person name="Wu R."/>
            <person name="Mateus A."/>
            <person name="Typas A."/>
            <person name="Savitski M.M."/>
            <person name="Espinoza J.L."/>
            <person name="O'Rourke A."/>
            <person name="Nelson K.E."/>
            <person name="Hiller S."/>
            <person name="Noinaj N."/>
            <person name="Schaeberle T.F."/>
            <person name="D'Onofrio A."/>
            <person name="Lewis K."/>
        </authorList>
    </citation>
    <scope>NUCLEOTIDE SEQUENCE [LARGE SCALE GENOMIC DNA]</scope>
    <source>
        <strain evidence="6 7">HGB 1456</strain>
    </source>
</reference>
<dbReference type="RefSeq" id="WP_152961719.1">
    <property type="nucleotide sequence ID" value="NZ_CAWOZU010000011.1"/>
</dbReference>
<dbReference type="CDD" id="cd05930">
    <property type="entry name" value="A_NRPS"/>
    <property type="match status" value="1"/>
</dbReference>
<dbReference type="PANTHER" id="PTHR45527:SF1">
    <property type="entry name" value="FATTY ACID SYNTHASE"/>
    <property type="match status" value="1"/>
</dbReference>
<gene>
    <name evidence="6" type="ORF">GEA64_01350</name>
</gene>
<dbReference type="FunFam" id="3.40.50.980:FF:000001">
    <property type="entry name" value="Non-ribosomal peptide synthetase"/>
    <property type="match status" value="2"/>
</dbReference>
<feature type="region of interest" description="Disordered" evidence="4">
    <location>
        <begin position="24"/>
        <end position="45"/>
    </location>
</feature>
<dbReference type="InterPro" id="IPR010071">
    <property type="entry name" value="AA_adenyl_dom"/>
</dbReference>
<comment type="caution">
    <text evidence="6">The sequence shown here is derived from an EMBL/GenBank/DDBJ whole genome shotgun (WGS) entry which is preliminary data.</text>
</comment>
<dbReference type="SUPFAM" id="SSF52777">
    <property type="entry name" value="CoA-dependent acyltransferases"/>
    <property type="match status" value="4"/>
</dbReference>
<dbReference type="Pfam" id="PF00550">
    <property type="entry name" value="PP-binding"/>
    <property type="match status" value="2"/>
</dbReference>
<dbReference type="Proteomes" id="UP000481739">
    <property type="component" value="Unassembled WGS sequence"/>
</dbReference>
<organism evidence="6 7">
    <name type="scientific">Photorhabdus khanii</name>
    <dbReference type="NCBI Taxonomy" id="1004150"/>
    <lineage>
        <taxon>Bacteria</taxon>
        <taxon>Pseudomonadati</taxon>
        <taxon>Pseudomonadota</taxon>
        <taxon>Gammaproteobacteria</taxon>
        <taxon>Enterobacterales</taxon>
        <taxon>Morganellaceae</taxon>
        <taxon>Photorhabdus</taxon>
    </lineage>
</organism>
<dbReference type="FunFam" id="3.40.50.12780:FF:000012">
    <property type="entry name" value="Non-ribosomal peptide synthetase"/>
    <property type="match status" value="1"/>
</dbReference>
<dbReference type="GO" id="GO:0003824">
    <property type="term" value="F:catalytic activity"/>
    <property type="evidence" value="ECO:0007669"/>
    <property type="project" value="InterPro"/>
</dbReference>
<dbReference type="GO" id="GO:0044550">
    <property type="term" value="P:secondary metabolite biosynthetic process"/>
    <property type="evidence" value="ECO:0007669"/>
    <property type="project" value="TreeGrafter"/>
</dbReference>
<dbReference type="Gene3D" id="3.30.559.30">
    <property type="entry name" value="Nonribosomal peptide synthetase, condensation domain"/>
    <property type="match status" value="2"/>
</dbReference>
<dbReference type="SUPFAM" id="SSF56801">
    <property type="entry name" value="Acetyl-CoA synthetase-like"/>
    <property type="match status" value="2"/>
</dbReference>
<evidence type="ECO:0000256" key="4">
    <source>
        <dbReference type="SAM" id="MobiDB-lite"/>
    </source>
</evidence>
<dbReference type="CDD" id="cd17646">
    <property type="entry name" value="A_NRPS_AB3403-like"/>
    <property type="match status" value="1"/>
</dbReference>
<dbReference type="PROSITE" id="PS50075">
    <property type="entry name" value="CARRIER"/>
    <property type="match status" value="2"/>
</dbReference>
<dbReference type="GO" id="GO:0005737">
    <property type="term" value="C:cytoplasm"/>
    <property type="evidence" value="ECO:0007669"/>
    <property type="project" value="TreeGrafter"/>
</dbReference>
<evidence type="ECO:0000259" key="5">
    <source>
        <dbReference type="PROSITE" id="PS50075"/>
    </source>
</evidence>
<dbReference type="InterPro" id="IPR009081">
    <property type="entry name" value="PP-bd_ACP"/>
</dbReference>
<evidence type="ECO:0000256" key="1">
    <source>
        <dbReference type="ARBA" id="ARBA00001957"/>
    </source>
</evidence>
<dbReference type="SMART" id="SM00823">
    <property type="entry name" value="PKS_PP"/>
    <property type="match status" value="1"/>
</dbReference>
<keyword evidence="3" id="KW-0597">Phosphoprotein</keyword>
<dbReference type="GO" id="GO:0031177">
    <property type="term" value="F:phosphopantetheine binding"/>
    <property type="evidence" value="ECO:0007669"/>
    <property type="project" value="InterPro"/>
</dbReference>
<dbReference type="InterPro" id="IPR020845">
    <property type="entry name" value="AMP-binding_CS"/>
</dbReference>
<dbReference type="Pfam" id="PF13193">
    <property type="entry name" value="AMP-binding_C"/>
    <property type="match status" value="1"/>
</dbReference>
<dbReference type="Gene3D" id="3.30.300.30">
    <property type="match status" value="2"/>
</dbReference>
<dbReference type="InterPro" id="IPR000873">
    <property type="entry name" value="AMP-dep_synth/lig_dom"/>
</dbReference>
<dbReference type="InterPro" id="IPR036736">
    <property type="entry name" value="ACP-like_sf"/>
</dbReference>
<evidence type="ECO:0000313" key="7">
    <source>
        <dbReference type="Proteomes" id="UP000481739"/>
    </source>
</evidence>
<dbReference type="InterPro" id="IPR025110">
    <property type="entry name" value="AMP-bd_C"/>
</dbReference>
<dbReference type="PANTHER" id="PTHR45527">
    <property type="entry name" value="NONRIBOSOMAL PEPTIDE SYNTHETASE"/>
    <property type="match status" value="1"/>
</dbReference>